<dbReference type="Gramene" id="FCD_00009656-RA">
    <property type="protein sequence ID" value="FCD_00009656-RA:cds"/>
    <property type="gene ID" value="FCD_00009656"/>
</dbReference>
<sequence length="129" mass="13495">MGGCASKPKESGAGEAPASPKQVETQESIAQKSQNEAPLVDVSEPKEDADVDAVPAEATEDVSAKPEEEEKVEATPETKEEEDDDKVKVEAVGETEETPEEGQVEVNKTDGSDAAPASEDKSDAPLVSQ</sequence>
<organism evidence="2 3">
    <name type="scientific">Ficus carica</name>
    <name type="common">Common fig</name>
    <dbReference type="NCBI Taxonomy" id="3494"/>
    <lineage>
        <taxon>Eukaryota</taxon>
        <taxon>Viridiplantae</taxon>
        <taxon>Streptophyta</taxon>
        <taxon>Embryophyta</taxon>
        <taxon>Tracheophyta</taxon>
        <taxon>Spermatophyta</taxon>
        <taxon>Magnoliopsida</taxon>
        <taxon>eudicotyledons</taxon>
        <taxon>Gunneridae</taxon>
        <taxon>Pentapetalae</taxon>
        <taxon>rosids</taxon>
        <taxon>fabids</taxon>
        <taxon>Rosales</taxon>
        <taxon>Moraceae</taxon>
        <taxon>Ficeae</taxon>
        <taxon>Ficus</taxon>
    </lineage>
</organism>
<reference evidence="2" key="1">
    <citation type="submission" date="2023-07" db="EMBL/GenBank/DDBJ databases">
        <title>draft genome sequence of fig (Ficus carica).</title>
        <authorList>
            <person name="Takahashi T."/>
            <person name="Nishimura K."/>
        </authorList>
    </citation>
    <scope>NUCLEOTIDE SEQUENCE</scope>
</reference>
<proteinExistence type="predicted"/>
<dbReference type="AlphaFoldDB" id="A0AA88A3J9"/>
<accession>A0AA88A3J9</accession>
<keyword evidence="3" id="KW-1185">Reference proteome</keyword>
<feature type="compositionally biased region" description="Acidic residues" evidence="1">
    <location>
        <begin position="93"/>
        <end position="103"/>
    </location>
</feature>
<protein>
    <submittedName>
        <fullName evidence="2">Uncharacterized protein</fullName>
    </submittedName>
</protein>
<dbReference type="EMBL" id="BTGU01000018">
    <property type="protein sequence ID" value="GMN44265.1"/>
    <property type="molecule type" value="Genomic_DNA"/>
</dbReference>
<evidence type="ECO:0000313" key="2">
    <source>
        <dbReference type="EMBL" id="GMN44265.1"/>
    </source>
</evidence>
<feature type="compositionally biased region" description="Basic and acidic residues" evidence="1">
    <location>
        <begin position="62"/>
        <end position="78"/>
    </location>
</feature>
<feature type="region of interest" description="Disordered" evidence="1">
    <location>
        <begin position="1"/>
        <end position="129"/>
    </location>
</feature>
<comment type="caution">
    <text evidence="2">The sequence shown here is derived from an EMBL/GenBank/DDBJ whole genome shotgun (WGS) entry which is preliminary data.</text>
</comment>
<feature type="compositionally biased region" description="Polar residues" evidence="1">
    <location>
        <begin position="22"/>
        <end position="36"/>
    </location>
</feature>
<evidence type="ECO:0000313" key="3">
    <source>
        <dbReference type="Proteomes" id="UP001187192"/>
    </source>
</evidence>
<dbReference type="Proteomes" id="UP001187192">
    <property type="component" value="Unassembled WGS sequence"/>
</dbReference>
<gene>
    <name evidence="2" type="ORF">TIFTF001_013465</name>
</gene>
<evidence type="ECO:0000256" key="1">
    <source>
        <dbReference type="SAM" id="MobiDB-lite"/>
    </source>
</evidence>
<name>A0AA88A3J9_FICCA</name>